<dbReference type="SMART" id="SM00270">
    <property type="entry name" value="ChtBD1"/>
    <property type="match status" value="1"/>
</dbReference>
<dbReference type="Proteomes" id="UP001479436">
    <property type="component" value="Unassembled WGS sequence"/>
</dbReference>
<dbReference type="Pfam" id="PF00187">
    <property type="entry name" value="Chitin_bind_1"/>
    <property type="match status" value="1"/>
</dbReference>
<evidence type="ECO:0000259" key="5">
    <source>
        <dbReference type="PROSITE" id="PS50941"/>
    </source>
</evidence>
<dbReference type="SUPFAM" id="SSF57016">
    <property type="entry name" value="Plant lectins/antimicrobial peptides"/>
    <property type="match status" value="1"/>
</dbReference>
<evidence type="ECO:0000256" key="4">
    <source>
        <dbReference type="SAM" id="SignalP"/>
    </source>
</evidence>
<dbReference type="InterPro" id="IPR018371">
    <property type="entry name" value="Chitin-binding_1_CS"/>
</dbReference>
<feature type="chain" id="PRO_5045438574" description="Chitin-binding type-1 domain-containing protein" evidence="4">
    <location>
        <begin position="21"/>
        <end position="164"/>
    </location>
</feature>
<feature type="compositionally biased region" description="Low complexity" evidence="3">
    <location>
        <begin position="86"/>
        <end position="97"/>
    </location>
</feature>
<feature type="disulfide bond" evidence="2">
    <location>
        <begin position="34"/>
        <end position="46"/>
    </location>
</feature>
<name>A0ABR2VSG8_9FUNG</name>
<evidence type="ECO:0000313" key="6">
    <source>
        <dbReference type="EMBL" id="KAK9696772.1"/>
    </source>
</evidence>
<keyword evidence="7" id="KW-1185">Reference proteome</keyword>
<comment type="caution">
    <text evidence="6">The sequence shown here is derived from an EMBL/GenBank/DDBJ whole genome shotgun (WGS) entry which is preliminary data.</text>
</comment>
<accession>A0ABR2VSG8</accession>
<dbReference type="EMBL" id="JASJQH010007928">
    <property type="protein sequence ID" value="KAK9696772.1"/>
    <property type="molecule type" value="Genomic_DNA"/>
</dbReference>
<feature type="region of interest" description="Disordered" evidence="3">
    <location>
        <begin position="59"/>
        <end position="141"/>
    </location>
</feature>
<dbReference type="PROSITE" id="PS00026">
    <property type="entry name" value="CHIT_BIND_I_1"/>
    <property type="match status" value="1"/>
</dbReference>
<protein>
    <recommendedName>
        <fullName evidence="5">Chitin-binding type-1 domain-containing protein</fullName>
    </recommendedName>
</protein>
<dbReference type="CDD" id="cd00035">
    <property type="entry name" value="ChtBD1"/>
    <property type="match status" value="1"/>
</dbReference>
<dbReference type="PROSITE" id="PS50941">
    <property type="entry name" value="CHIT_BIND_I_2"/>
    <property type="match status" value="1"/>
</dbReference>
<keyword evidence="4" id="KW-0732">Signal</keyword>
<feature type="compositionally biased region" description="Low complexity" evidence="3">
    <location>
        <begin position="120"/>
        <end position="139"/>
    </location>
</feature>
<evidence type="ECO:0000256" key="3">
    <source>
        <dbReference type="SAM" id="MobiDB-lite"/>
    </source>
</evidence>
<feature type="signal peptide" evidence="4">
    <location>
        <begin position="1"/>
        <end position="20"/>
    </location>
</feature>
<evidence type="ECO:0000256" key="1">
    <source>
        <dbReference type="ARBA" id="ARBA00022669"/>
    </source>
</evidence>
<reference evidence="6 7" key="1">
    <citation type="submission" date="2023-04" db="EMBL/GenBank/DDBJ databases">
        <title>Genome of Basidiobolus ranarum AG-B5.</title>
        <authorList>
            <person name="Stajich J.E."/>
            <person name="Carter-House D."/>
            <person name="Gryganskyi A."/>
        </authorList>
    </citation>
    <scope>NUCLEOTIDE SEQUENCE [LARGE SCALE GENOMIC DNA]</scope>
    <source>
        <strain evidence="6 7">AG-B5</strain>
    </source>
</reference>
<comment type="caution">
    <text evidence="2">Lacks conserved residue(s) required for the propagation of feature annotation.</text>
</comment>
<feature type="compositionally biased region" description="Polar residues" evidence="3">
    <location>
        <begin position="110"/>
        <end position="119"/>
    </location>
</feature>
<dbReference type="InterPro" id="IPR001002">
    <property type="entry name" value="Chitin-bd_1"/>
</dbReference>
<evidence type="ECO:0000313" key="7">
    <source>
        <dbReference type="Proteomes" id="UP001479436"/>
    </source>
</evidence>
<feature type="domain" description="Chitin-binding type-1" evidence="5">
    <location>
        <begin position="25"/>
        <end position="64"/>
    </location>
</feature>
<dbReference type="InterPro" id="IPR036861">
    <property type="entry name" value="Endochitinase-like_sf"/>
</dbReference>
<evidence type="ECO:0000256" key="2">
    <source>
        <dbReference type="PROSITE-ProRule" id="PRU00261"/>
    </source>
</evidence>
<keyword evidence="2" id="KW-1015">Disulfide bond</keyword>
<gene>
    <name evidence="6" type="ORF">K7432_012302</name>
</gene>
<dbReference type="Gene3D" id="3.30.60.10">
    <property type="entry name" value="Endochitinase-like"/>
    <property type="match status" value="1"/>
</dbReference>
<sequence>MKSTLVTVALIACMAPVYQASVSLDGTCGNGVECPTGSCCSTWGFCGTGSAYCSGNGGNGNTNSDGNGNGGGSSDTSNPNHDGQTSQNQPNPENSQPSPAPTQPGGDGNNSGSTPQQPIATTPVANNPAPAPSNSNHPNGGDSLFKPLTVLSGVAIVLAGYLSH</sequence>
<proteinExistence type="predicted"/>
<feature type="disulfide bond" evidence="2">
    <location>
        <begin position="39"/>
        <end position="53"/>
    </location>
</feature>
<keyword evidence="1 2" id="KW-0147">Chitin-binding</keyword>
<organism evidence="6 7">
    <name type="scientific">Basidiobolus ranarum</name>
    <dbReference type="NCBI Taxonomy" id="34480"/>
    <lineage>
        <taxon>Eukaryota</taxon>
        <taxon>Fungi</taxon>
        <taxon>Fungi incertae sedis</taxon>
        <taxon>Zoopagomycota</taxon>
        <taxon>Entomophthoromycotina</taxon>
        <taxon>Basidiobolomycetes</taxon>
        <taxon>Basidiobolales</taxon>
        <taxon>Basidiobolaceae</taxon>
        <taxon>Basidiobolus</taxon>
    </lineage>
</organism>